<evidence type="ECO:0000256" key="4">
    <source>
        <dbReference type="ARBA" id="ARBA00022692"/>
    </source>
</evidence>
<dbReference type="SUPFAM" id="SSF103088">
    <property type="entry name" value="OmpA-like"/>
    <property type="match status" value="1"/>
</dbReference>
<reference evidence="13" key="1">
    <citation type="journal article" date="2019" name="Int. J. Syst. Evol. Microbiol.">
        <title>The Global Catalogue of Microorganisms (GCM) 10K type strain sequencing project: providing services to taxonomists for standard genome sequencing and annotation.</title>
        <authorList>
            <consortium name="The Broad Institute Genomics Platform"/>
            <consortium name="The Broad Institute Genome Sequencing Center for Infectious Disease"/>
            <person name="Wu L."/>
            <person name="Ma J."/>
        </authorList>
    </citation>
    <scope>NUCLEOTIDE SEQUENCE [LARGE SCALE GENOMIC DNA]</scope>
    <source>
        <strain evidence="13">CGMCC 1.10992</strain>
    </source>
</reference>
<keyword evidence="2" id="KW-0813">Transport</keyword>
<comment type="subcellular location">
    <subcellularLocation>
        <location evidence="1">Cell outer membrane</location>
        <topology evidence="1">Multi-pass membrane protein</topology>
    </subcellularLocation>
</comment>
<keyword evidence="8" id="KW-0998">Cell outer membrane</keyword>
<keyword evidence="13" id="KW-1185">Reference proteome</keyword>
<dbReference type="EMBL" id="JBHUHT010000014">
    <property type="protein sequence ID" value="MFD2096898.1"/>
    <property type="molecule type" value="Genomic_DNA"/>
</dbReference>
<dbReference type="CDD" id="cd07185">
    <property type="entry name" value="OmpA_C-like"/>
    <property type="match status" value="1"/>
</dbReference>
<dbReference type="Proteomes" id="UP001597380">
    <property type="component" value="Unassembled WGS sequence"/>
</dbReference>
<sequence>MKMNKGFVLVAGCLLSSAVIAEELNNMPMSVGASLRFAEMDDDREHQGNAYEEGILGGLMFGIDPWEEVGLRARAEYADMDLKNGQDDEGMWYAADALFYFDDKSKYIITGLDYIDLDDSNTAAHLGLGMRHLFSQDWALAGELILNQGIDENFTDFTLGVGLSYLFGGEPAIVPTAAPEPAPEPVEEPVAVVEPPKDSDGDGVYDADDQCPDTPSNFAVDESGCTLYRDEVVSKTLMVNFDNNKAVVKDEYLPEIAELAEFMKQYPQLSVTIEGHTSSAGAADYNQMLSEKRAKAVAAELVERYGVESNRVKTVGYGESQPLNTDNTKEAAAANRRIMATLSVVEKKEIER</sequence>
<evidence type="ECO:0000256" key="9">
    <source>
        <dbReference type="PROSITE-ProRule" id="PRU00473"/>
    </source>
</evidence>
<dbReference type="InterPro" id="IPR006664">
    <property type="entry name" value="OMP_bac"/>
</dbReference>
<evidence type="ECO:0000256" key="3">
    <source>
        <dbReference type="ARBA" id="ARBA00022452"/>
    </source>
</evidence>
<keyword evidence="10" id="KW-0732">Signal</keyword>
<dbReference type="InterPro" id="IPR011250">
    <property type="entry name" value="OMP/PagP_B-barrel"/>
</dbReference>
<dbReference type="Pfam" id="PF00691">
    <property type="entry name" value="OmpA"/>
    <property type="match status" value="1"/>
</dbReference>
<dbReference type="RefSeq" id="WP_345339811.1">
    <property type="nucleotide sequence ID" value="NZ_BAABLI010000011.1"/>
</dbReference>
<gene>
    <name evidence="12" type="ORF">ACFSJ3_12945</name>
</gene>
<protein>
    <submittedName>
        <fullName evidence="12">OmpA family protein</fullName>
    </submittedName>
</protein>
<keyword evidence="4" id="KW-0812">Transmembrane</keyword>
<accession>A0ABW4XRJ5</accession>
<evidence type="ECO:0000256" key="2">
    <source>
        <dbReference type="ARBA" id="ARBA00022448"/>
    </source>
</evidence>
<keyword evidence="7 9" id="KW-0472">Membrane</keyword>
<organism evidence="12 13">
    <name type="scientific">Corallincola platygyrae</name>
    <dbReference type="NCBI Taxonomy" id="1193278"/>
    <lineage>
        <taxon>Bacteria</taxon>
        <taxon>Pseudomonadati</taxon>
        <taxon>Pseudomonadota</taxon>
        <taxon>Gammaproteobacteria</taxon>
        <taxon>Alteromonadales</taxon>
        <taxon>Psychromonadaceae</taxon>
        <taxon>Corallincola</taxon>
    </lineage>
</organism>
<evidence type="ECO:0000256" key="7">
    <source>
        <dbReference type="ARBA" id="ARBA00023136"/>
    </source>
</evidence>
<evidence type="ECO:0000256" key="5">
    <source>
        <dbReference type="ARBA" id="ARBA00023065"/>
    </source>
</evidence>
<dbReference type="InterPro" id="IPR006665">
    <property type="entry name" value="OmpA-like"/>
</dbReference>
<evidence type="ECO:0000256" key="10">
    <source>
        <dbReference type="SAM" id="SignalP"/>
    </source>
</evidence>
<dbReference type="Gene3D" id="2.40.160.20">
    <property type="match status" value="1"/>
</dbReference>
<evidence type="ECO:0000256" key="6">
    <source>
        <dbReference type="ARBA" id="ARBA00023114"/>
    </source>
</evidence>
<evidence type="ECO:0000259" key="11">
    <source>
        <dbReference type="PROSITE" id="PS51123"/>
    </source>
</evidence>
<keyword evidence="5" id="KW-0406">Ion transport</keyword>
<keyword evidence="3" id="KW-1134">Transmembrane beta strand</keyword>
<evidence type="ECO:0000313" key="12">
    <source>
        <dbReference type="EMBL" id="MFD2096898.1"/>
    </source>
</evidence>
<evidence type="ECO:0000256" key="8">
    <source>
        <dbReference type="ARBA" id="ARBA00023237"/>
    </source>
</evidence>
<dbReference type="InterPro" id="IPR050330">
    <property type="entry name" value="Bact_OuterMem_StrucFunc"/>
</dbReference>
<dbReference type="SUPFAM" id="SSF56925">
    <property type="entry name" value="OMPA-like"/>
    <property type="match status" value="1"/>
</dbReference>
<dbReference type="InterPro" id="IPR036737">
    <property type="entry name" value="OmpA-like_sf"/>
</dbReference>
<keyword evidence="6" id="KW-0626">Porin</keyword>
<dbReference type="PANTHER" id="PTHR30329">
    <property type="entry name" value="STATOR ELEMENT OF FLAGELLAR MOTOR COMPLEX"/>
    <property type="match status" value="1"/>
</dbReference>
<dbReference type="PANTHER" id="PTHR30329:SF21">
    <property type="entry name" value="LIPOPROTEIN YIAD-RELATED"/>
    <property type="match status" value="1"/>
</dbReference>
<evidence type="ECO:0000256" key="1">
    <source>
        <dbReference type="ARBA" id="ARBA00004571"/>
    </source>
</evidence>
<comment type="caution">
    <text evidence="12">The sequence shown here is derived from an EMBL/GenBank/DDBJ whole genome shotgun (WGS) entry which is preliminary data.</text>
</comment>
<feature type="chain" id="PRO_5045340057" evidence="10">
    <location>
        <begin position="22"/>
        <end position="352"/>
    </location>
</feature>
<dbReference type="PRINTS" id="PR01021">
    <property type="entry name" value="OMPADOMAIN"/>
</dbReference>
<dbReference type="PROSITE" id="PS51123">
    <property type="entry name" value="OMPA_2"/>
    <property type="match status" value="1"/>
</dbReference>
<name>A0ABW4XRJ5_9GAMM</name>
<evidence type="ECO:0000313" key="13">
    <source>
        <dbReference type="Proteomes" id="UP001597380"/>
    </source>
</evidence>
<dbReference type="Gene3D" id="3.30.1330.60">
    <property type="entry name" value="OmpA-like domain"/>
    <property type="match status" value="1"/>
</dbReference>
<feature type="domain" description="OmpA-like" evidence="11">
    <location>
        <begin position="228"/>
        <end position="346"/>
    </location>
</feature>
<proteinExistence type="predicted"/>
<feature type="signal peptide" evidence="10">
    <location>
        <begin position="1"/>
        <end position="21"/>
    </location>
</feature>